<keyword evidence="4" id="KW-1003">Cell membrane</keyword>
<feature type="domain" description="ABC transporter" evidence="8">
    <location>
        <begin position="16"/>
        <end position="266"/>
    </location>
</feature>
<dbReference type="PROSITE" id="PS00211">
    <property type="entry name" value="ABC_TRANSPORTER_1"/>
    <property type="match status" value="2"/>
</dbReference>
<keyword evidence="10" id="KW-1185">Reference proteome</keyword>
<evidence type="ECO:0000256" key="2">
    <source>
        <dbReference type="ARBA" id="ARBA00005417"/>
    </source>
</evidence>
<evidence type="ECO:0000256" key="5">
    <source>
        <dbReference type="ARBA" id="ARBA00022741"/>
    </source>
</evidence>
<dbReference type="InterPro" id="IPR050388">
    <property type="entry name" value="ABC_Ni/Peptide_Import"/>
</dbReference>
<keyword evidence="6 9" id="KW-0067">ATP-binding</keyword>
<comment type="subcellular location">
    <subcellularLocation>
        <location evidence="1">Cell inner membrane</location>
        <topology evidence="1">Peripheral membrane protein</topology>
    </subcellularLocation>
</comment>
<dbReference type="PANTHER" id="PTHR43297">
    <property type="entry name" value="OLIGOPEPTIDE TRANSPORT ATP-BINDING PROTEIN APPD"/>
    <property type="match status" value="1"/>
</dbReference>
<dbReference type="SMART" id="SM00382">
    <property type="entry name" value="AAA"/>
    <property type="match status" value="2"/>
</dbReference>
<dbReference type="NCBIfam" id="NF007739">
    <property type="entry name" value="PRK10419.1"/>
    <property type="match status" value="2"/>
</dbReference>
<dbReference type="InterPro" id="IPR017871">
    <property type="entry name" value="ABC_transporter-like_CS"/>
</dbReference>
<evidence type="ECO:0000256" key="4">
    <source>
        <dbReference type="ARBA" id="ARBA00022475"/>
    </source>
</evidence>
<evidence type="ECO:0000313" key="9">
    <source>
        <dbReference type="EMBL" id="MBT9291537.1"/>
    </source>
</evidence>
<feature type="domain" description="ABC transporter" evidence="8">
    <location>
        <begin position="292"/>
        <end position="539"/>
    </location>
</feature>
<dbReference type="Pfam" id="PF00005">
    <property type="entry name" value="ABC_tran"/>
    <property type="match status" value="2"/>
</dbReference>
<evidence type="ECO:0000259" key="8">
    <source>
        <dbReference type="PROSITE" id="PS50893"/>
    </source>
</evidence>
<evidence type="ECO:0000313" key="10">
    <source>
        <dbReference type="Proteomes" id="UP000766595"/>
    </source>
</evidence>
<evidence type="ECO:0000256" key="6">
    <source>
        <dbReference type="ARBA" id="ARBA00022840"/>
    </source>
</evidence>
<dbReference type="Proteomes" id="UP000766595">
    <property type="component" value="Unassembled WGS sequence"/>
</dbReference>
<dbReference type="GO" id="GO:0005524">
    <property type="term" value="F:ATP binding"/>
    <property type="evidence" value="ECO:0007669"/>
    <property type="project" value="UniProtKB-KW"/>
</dbReference>
<sequence>MTSSSLPVREPAAPLLDVRDLSTDVLTIAGPRRILDRVSFSVASGEVLALVGESGSGKSMAMQAIMGLIAPPALVAEGTIAFEGRDLLACSQRAMRAIRGSRIGMVFQEPMSALNPLLAVGDQIAETLVAHRGLGWAAARAESVRLLDLARVADARRVAGLRPHHLSGGMRQRVVIAAAIACKPALLIADEPTTALDATVQAEIMLLLGQLRREVGCAILLISHDMGLVASFAERAAVMLRGRIVESGPTAALMANPQSPYTRTLIAAGLPAAPATARRAIPAPDPATPAALEVRDLTVTFPVGGKRVPWGRSQHLFAVDGVGLSLAQGETLAVVGESGSGKTTLARAILGLTPIADGGVWIAGADLRDRPAEARSRIQYVFQDPQASLDPQFRAWRSVVEPLVLQGETRRDVLRRKAEALLVEVGLDASHLDRLPHELSGGQRQRLGIARALATRPRILIADEAVSALDATTRLQVLQLFQDLQAAQGLSYLFITHDLAVVARIAHRVAVMRFGRIVEIGPVDRVLADPQHPYTRALVASGAGRTAETVPVPGTARHRTGPAGYTMAWRYRTCGEGHRVLET</sequence>
<dbReference type="PANTHER" id="PTHR43297:SF2">
    <property type="entry name" value="DIPEPTIDE TRANSPORT ATP-BINDING PROTEIN DPPD"/>
    <property type="match status" value="1"/>
</dbReference>
<comment type="caution">
    <text evidence="9">The sequence shown here is derived from an EMBL/GenBank/DDBJ whole genome shotgun (WGS) entry which is preliminary data.</text>
</comment>
<evidence type="ECO:0000256" key="7">
    <source>
        <dbReference type="ARBA" id="ARBA00023136"/>
    </source>
</evidence>
<keyword evidence="7" id="KW-0472">Membrane</keyword>
<evidence type="ECO:0000256" key="1">
    <source>
        <dbReference type="ARBA" id="ARBA00004417"/>
    </source>
</evidence>
<dbReference type="CDD" id="cd03257">
    <property type="entry name" value="ABC_NikE_OppD_transporters"/>
    <property type="match status" value="2"/>
</dbReference>
<dbReference type="AlphaFoldDB" id="A0A947DAE3"/>
<comment type="similarity">
    <text evidence="2">Belongs to the ABC transporter superfamily.</text>
</comment>
<dbReference type="SUPFAM" id="SSF52540">
    <property type="entry name" value="P-loop containing nucleoside triphosphate hydrolases"/>
    <property type="match status" value="2"/>
</dbReference>
<dbReference type="InterPro" id="IPR003593">
    <property type="entry name" value="AAA+_ATPase"/>
</dbReference>
<dbReference type="GO" id="GO:0005886">
    <property type="term" value="C:plasma membrane"/>
    <property type="evidence" value="ECO:0007669"/>
    <property type="project" value="UniProtKB-SubCell"/>
</dbReference>
<dbReference type="EMBL" id="JAHHZF010000009">
    <property type="protein sequence ID" value="MBT9291537.1"/>
    <property type="molecule type" value="Genomic_DNA"/>
</dbReference>
<dbReference type="Pfam" id="PF08352">
    <property type="entry name" value="oligo_HPY"/>
    <property type="match status" value="2"/>
</dbReference>
<evidence type="ECO:0000256" key="3">
    <source>
        <dbReference type="ARBA" id="ARBA00022448"/>
    </source>
</evidence>
<dbReference type="InterPro" id="IPR027417">
    <property type="entry name" value="P-loop_NTPase"/>
</dbReference>
<gene>
    <name evidence="9" type="ORF">KL771_18875</name>
</gene>
<proteinExistence type="inferred from homology"/>
<dbReference type="PROSITE" id="PS50893">
    <property type="entry name" value="ABC_TRANSPORTER_2"/>
    <property type="match status" value="2"/>
</dbReference>
<dbReference type="GO" id="GO:0015833">
    <property type="term" value="P:peptide transport"/>
    <property type="evidence" value="ECO:0007669"/>
    <property type="project" value="InterPro"/>
</dbReference>
<dbReference type="GO" id="GO:0016887">
    <property type="term" value="F:ATP hydrolysis activity"/>
    <property type="evidence" value="ECO:0007669"/>
    <property type="project" value="InterPro"/>
</dbReference>
<protein>
    <submittedName>
        <fullName evidence="9">ABC transporter ATP-binding protein</fullName>
    </submittedName>
</protein>
<keyword evidence="5" id="KW-0547">Nucleotide-binding</keyword>
<organism evidence="9 10">
    <name type="scientific">Prosthecodimorpha staleyi</name>
    <dbReference type="NCBI Taxonomy" id="2840188"/>
    <lineage>
        <taxon>Bacteria</taxon>
        <taxon>Pseudomonadati</taxon>
        <taxon>Pseudomonadota</taxon>
        <taxon>Alphaproteobacteria</taxon>
        <taxon>Hyphomicrobiales</taxon>
        <taxon>Ancalomicrobiaceae</taxon>
        <taxon>Prosthecodimorpha</taxon>
    </lineage>
</organism>
<keyword evidence="3" id="KW-0813">Transport</keyword>
<name>A0A947DAE3_9HYPH</name>
<dbReference type="InterPro" id="IPR013563">
    <property type="entry name" value="Oligopep_ABC_C"/>
</dbReference>
<accession>A0A947DAE3</accession>
<dbReference type="NCBIfam" id="NF008453">
    <property type="entry name" value="PRK11308.1"/>
    <property type="match status" value="2"/>
</dbReference>
<dbReference type="InterPro" id="IPR003439">
    <property type="entry name" value="ABC_transporter-like_ATP-bd"/>
</dbReference>
<dbReference type="Gene3D" id="3.40.50.300">
    <property type="entry name" value="P-loop containing nucleotide triphosphate hydrolases"/>
    <property type="match status" value="2"/>
</dbReference>
<dbReference type="RefSeq" id="WP_261970075.1">
    <property type="nucleotide sequence ID" value="NZ_JAHHZF010000009.1"/>
</dbReference>
<reference evidence="9 10" key="1">
    <citation type="submission" date="2021-06" db="EMBL/GenBank/DDBJ databases">
        <authorList>
            <person name="Grouzdev D.S."/>
            <person name="Koziaeva V."/>
        </authorList>
    </citation>
    <scope>NUCLEOTIDE SEQUENCE [LARGE SCALE GENOMIC DNA]</scope>
    <source>
        <strain evidence="9 10">22</strain>
    </source>
</reference>